<evidence type="ECO:0000259" key="9">
    <source>
        <dbReference type="SMART" id="SM01403"/>
    </source>
</evidence>
<dbReference type="InterPro" id="IPR001848">
    <property type="entry name" value="Ribosomal_uS10"/>
</dbReference>
<dbReference type="Gene3D" id="3.30.70.600">
    <property type="entry name" value="Ribosomal protein S10 domain"/>
    <property type="match status" value="1"/>
</dbReference>
<dbReference type="Pfam" id="PF00338">
    <property type="entry name" value="Ribosomal_S10"/>
    <property type="match status" value="1"/>
</dbReference>
<protein>
    <recommendedName>
        <fullName evidence="4">Small ribosomal subunit protein uS10m</fullName>
    </recommendedName>
    <alternativeName>
        <fullName evidence="5">37S ribosomal protein S10, mitochondrial</fullName>
    </alternativeName>
    <alternativeName>
        <fullName evidence="6">Mitochondrial ribosomal small subunit protein 10</fullName>
    </alternativeName>
</protein>
<feature type="domain" description="Small ribosomal subunit protein uS10" evidence="9">
    <location>
        <begin position="90"/>
        <end position="187"/>
    </location>
</feature>
<feature type="coiled-coil region" evidence="7">
    <location>
        <begin position="461"/>
        <end position="488"/>
    </location>
</feature>
<dbReference type="FunFam" id="3.30.70.600:FF:000003">
    <property type="entry name" value="30S ribosomal protein S10"/>
    <property type="match status" value="1"/>
</dbReference>
<name>A0AAV9UUR3_9PEZI</name>
<reference evidence="10 11" key="1">
    <citation type="submission" date="2019-10" db="EMBL/GenBank/DDBJ databases">
        <authorList>
            <person name="Palmer J.M."/>
        </authorList>
    </citation>
    <scope>NUCLEOTIDE SEQUENCE [LARGE SCALE GENOMIC DNA]</scope>
    <source>
        <strain evidence="10 11">TWF696</strain>
    </source>
</reference>
<feature type="compositionally biased region" description="Polar residues" evidence="8">
    <location>
        <begin position="523"/>
        <end position="535"/>
    </location>
</feature>
<dbReference type="EMBL" id="JAVHNQ010000004">
    <property type="protein sequence ID" value="KAK6349695.1"/>
    <property type="molecule type" value="Genomic_DNA"/>
</dbReference>
<gene>
    <name evidence="10" type="primary">RSM10</name>
    <name evidence="10" type="ORF">TWF696_005974</name>
</gene>
<dbReference type="PANTHER" id="PTHR11700">
    <property type="entry name" value="30S RIBOSOMAL PROTEIN S10 FAMILY MEMBER"/>
    <property type="match status" value="1"/>
</dbReference>
<feature type="region of interest" description="Disordered" evidence="8">
    <location>
        <begin position="523"/>
        <end position="616"/>
    </location>
</feature>
<keyword evidence="7" id="KW-0175">Coiled coil</keyword>
<evidence type="ECO:0000256" key="2">
    <source>
        <dbReference type="ARBA" id="ARBA00022980"/>
    </source>
</evidence>
<organism evidence="10 11">
    <name type="scientific">Orbilia brochopaga</name>
    <dbReference type="NCBI Taxonomy" id="3140254"/>
    <lineage>
        <taxon>Eukaryota</taxon>
        <taxon>Fungi</taxon>
        <taxon>Dikarya</taxon>
        <taxon>Ascomycota</taxon>
        <taxon>Pezizomycotina</taxon>
        <taxon>Orbiliomycetes</taxon>
        <taxon>Orbiliales</taxon>
        <taxon>Orbiliaceae</taxon>
        <taxon>Orbilia</taxon>
    </lineage>
</organism>
<dbReference type="GO" id="GO:1990904">
    <property type="term" value="C:ribonucleoprotein complex"/>
    <property type="evidence" value="ECO:0007669"/>
    <property type="project" value="UniProtKB-KW"/>
</dbReference>
<keyword evidence="11" id="KW-1185">Reference proteome</keyword>
<evidence type="ECO:0000256" key="1">
    <source>
        <dbReference type="ARBA" id="ARBA00007102"/>
    </source>
</evidence>
<feature type="region of interest" description="Disordered" evidence="8">
    <location>
        <begin position="34"/>
        <end position="54"/>
    </location>
</feature>
<accession>A0AAV9UUR3</accession>
<dbReference type="AlphaFoldDB" id="A0AAV9UUR3"/>
<dbReference type="GO" id="GO:0006412">
    <property type="term" value="P:translation"/>
    <property type="evidence" value="ECO:0007669"/>
    <property type="project" value="InterPro"/>
</dbReference>
<dbReference type="InterPro" id="IPR027486">
    <property type="entry name" value="Ribosomal_uS10_dom"/>
</dbReference>
<evidence type="ECO:0000313" key="11">
    <source>
        <dbReference type="Proteomes" id="UP001375240"/>
    </source>
</evidence>
<proteinExistence type="inferred from homology"/>
<dbReference type="InterPro" id="IPR036838">
    <property type="entry name" value="Ribosomal_uS10_dom_sf"/>
</dbReference>
<comment type="similarity">
    <text evidence="1">Belongs to the universal ribosomal protein uS10 family.</text>
</comment>
<evidence type="ECO:0000256" key="6">
    <source>
        <dbReference type="ARBA" id="ARBA00078476"/>
    </source>
</evidence>
<comment type="caution">
    <text evidence="10">The sequence shown here is derived from an EMBL/GenBank/DDBJ whole genome shotgun (WGS) entry which is preliminary data.</text>
</comment>
<evidence type="ECO:0000256" key="7">
    <source>
        <dbReference type="SAM" id="Coils"/>
    </source>
</evidence>
<feature type="compositionally biased region" description="Polar residues" evidence="8">
    <location>
        <begin position="543"/>
        <end position="553"/>
    </location>
</feature>
<feature type="compositionally biased region" description="Basic and acidic residues" evidence="8">
    <location>
        <begin position="598"/>
        <end position="616"/>
    </location>
</feature>
<feature type="compositionally biased region" description="Acidic residues" evidence="8">
    <location>
        <begin position="578"/>
        <end position="597"/>
    </location>
</feature>
<dbReference type="GO" id="GO:0003735">
    <property type="term" value="F:structural constituent of ribosome"/>
    <property type="evidence" value="ECO:0007669"/>
    <property type="project" value="InterPro"/>
</dbReference>
<dbReference type="SMART" id="SM01403">
    <property type="entry name" value="Ribosomal_S10"/>
    <property type="match status" value="1"/>
</dbReference>
<evidence type="ECO:0000256" key="4">
    <source>
        <dbReference type="ARBA" id="ARBA00035261"/>
    </source>
</evidence>
<dbReference type="SUPFAM" id="SSF54999">
    <property type="entry name" value="Ribosomal protein S10"/>
    <property type="match status" value="1"/>
</dbReference>
<evidence type="ECO:0000313" key="10">
    <source>
        <dbReference type="EMBL" id="KAK6349695.1"/>
    </source>
</evidence>
<evidence type="ECO:0000256" key="8">
    <source>
        <dbReference type="SAM" id="MobiDB-lite"/>
    </source>
</evidence>
<keyword evidence="3" id="KW-0687">Ribonucleoprotein</keyword>
<evidence type="ECO:0000256" key="3">
    <source>
        <dbReference type="ARBA" id="ARBA00023274"/>
    </source>
</evidence>
<evidence type="ECO:0000256" key="5">
    <source>
        <dbReference type="ARBA" id="ARBA00042916"/>
    </source>
</evidence>
<sequence>MLRRLTASAVRSRRYLSTQGARYLPAGLESLPPLSASSIEPPPPPQNWGQAYEKGFDDSKLPDAPVPLAVQAIYHAPLRIPAPYNVPVCDLQIRSYAIKNVEFFADFAMRAAYYLKIPAAGPIPLPRRTERWTVPKGVFVHKKAQQNFERVTYKRMIQLKDAHPDVVQVWLAFLRKHEYYGIGMKANVYTFEKLGAGSHFAQRLGEIKERAKAGKADHNQQLSAMKRAFNVGHTLPDGKSQKAINHAKRVKFIAKLNPLEKAAGALEAELNSIRFEVRTEFGQVLAEKRKLDNERQAQFLSKLRDLEARARAAATTLNDTRRDLKAEFGKGWRRSKRVSEVEKGREASLRRLEKATDTLGSGIPQAKRLLDSHKPSAEQELRHNRLMAFEKTLRRVRRTVRSVESGINGIYGVGWRDPKIMRSLITIERVRKVVQSVEMKMEETYGFGWRDPKHVGILVRIQRVTRGLGAVENRINEHEREMDEIFGRDWRRLSPKPVKLALPEARYPAERRYKWNAEKTSWVVQTGEQSAQTDSGVREEARQSASSNDQSVEASKEEQPNTSPTKNDEPPPPPQPTESEEVVAADEDLPTPDETEAGQDKSAKETQTEEAVKKED</sequence>
<dbReference type="GO" id="GO:0005840">
    <property type="term" value="C:ribosome"/>
    <property type="evidence" value="ECO:0007669"/>
    <property type="project" value="UniProtKB-KW"/>
</dbReference>
<keyword evidence="2 10" id="KW-0689">Ribosomal protein</keyword>
<dbReference type="Proteomes" id="UP001375240">
    <property type="component" value="Unassembled WGS sequence"/>
</dbReference>